<accession>A0A918XH23</accession>
<organism evidence="2 3">
    <name type="scientific">Parahalioglobus pacificus</name>
    <dbReference type="NCBI Taxonomy" id="930806"/>
    <lineage>
        <taxon>Bacteria</taxon>
        <taxon>Pseudomonadati</taxon>
        <taxon>Pseudomonadota</taxon>
        <taxon>Gammaproteobacteria</taxon>
        <taxon>Cellvibrionales</taxon>
        <taxon>Halieaceae</taxon>
        <taxon>Parahalioglobus</taxon>
    </lineage>
</organism>
<dbReference type="AlphaFoldDB" id="A0A918XH23"/>
<dbReference type="EMBL" id="BMYM01000001">
    <property type="protein sequence ID" value="GHD31677.1"/>
    <property type="molecule type" value="Genomic_DNA"/>
</dbReference>
<dbReference type="Proteomes" id="UP000644693">
    <property type="component" value="Unassembled WGS sequence"/>
</dbReference>
<feature type="domain" description="3-keto-alpha-glucoside-1,2-lyase/3-keto-2-hydroxy-glucal hydratase" evidence="1">
    <location>
        <begin position="38"/>
        <end position="204"/>
    </location>
</feature>
<dbReference type="Pfam" id="PF06439">
    <property type="entry name" value="3keto-disac_hyd"/>
    <property type="match status" value="1"/>
</dbReference>
<name>A0A918XH23_9GAMM</name>
<evidence type="ECO:0000313" key="2">
    <source>
        <dbReference type="EMBL" id="GHD31677.1"/>
    </source>
</evidence>
<evidence type="ECO:0000313" key="3">
    <source>
        <dbReference type="Proteomes" id="UP000644693"/>
    </source>
</evidence>
<gene>
    <name evidence="2" type="ORF">GCM10007053_15000</name>
</gene>
<keyword evidence="3" id="KW-1185">Reference proteome</keyword>
<dbReference type="InterPro" id="IPR010496">
    <property type="entry name" value="AL/BT2_dom"/>
</dbReference>
<reference evidence="2" key="2">
    <citation type="submission" date="2020-09" db="EMBL/GenBank/DDBJ databases">
        <authorList>
            <person name="Sun Q."/>
            <person name="Kim S."/>
        </authorList>
    </citation>
    <scope>NUCLEOTIDE SEQUENCE</scope>
    <source>
        <strain evidence="2">KCTC 23430</strain>
    </source>
</reference>
<evidence type="ECO:0000259" key="1">
    <source>
        <dbReference type="Pfam" id="PF06439"/>
    </source>
</evidence>
<protein>
    <recommendedName>
        <fullName evidence="1">3-keto-alpha-glucoside-1,2-lyase/3-keto-2-hydroxy-glucal hydratase domain-containing protein</fullName>
    </recommendedName>
</protein>
<dbReference type="Gene3D" id="2.60.120.560">
    <property type="entry name" value="Exo-inulinase, domain 1"/>
    <property type="match status" value="1"/>
</dbReference>
<comment type="caution">
    <text evidence="2">The sequence shown here is derived from an EMBL/GenBank/DDBJ whole genome shotgun (WGS) entry which is preliminary data.</text>
</comment>
<dbReference type="GO" id="GO:0016787">
    <property type="term" value="F:hydrolase activity"/>
    <property type="evidence" value="ECO:0007669"/>
    <property type="project" value="InterPro"/>
</dbReference>
<reference evidence="2" key="1">
    <citation type="journal article" date="2014" name="Int. J. Syst. Evol. Microbiol.">
        <title>Complete genome sequence of Corynebacterium casei LMG S-19264T (=DSM 44701T), isolated from a smear-ripened cheese.</title>
        <authorList>
            <consortium name="US DOE Joint Genome Institute (JGI-PGF)"/>
            <person name="Walter F."/>
            <person name="Albersmeier A."/>
            <person name="Kalinowski J."/>
            <person name="Ruckert C."/>
        </authorList>
    </citation>
    <scope>NUCLEOTIDE SEQUENCE</scope>
    <source>
        <strain evidence="2">KCTC 23430</strain>
    </source>
</reference>
<proteinExistence type="predicted"/>
<sequence>MIPGLLWARPYVQGCLLAAVGIALSLGSVHARTDNSPQSLFNGTDLTGWQAVGAAIWRVEDDMIVGGGPDQEGDGFLLHPGVVTDFELSVQFSIDSQTNSGVFIRCQDMQRIHPETCFELNIWDEHPNQAARTGAIVFRAMPPLATVHTLDGWNTLRVIARGDQIRVYVNGERTAELTDASLPAGFIALQRWGGGEVRFRSIEISR</sequence>